<reference evidence="4" key="1">
    <citation type="journal article" date="2021" name="Nat. Commun.">
        <title>Genetic determinants of endophytism in the Arabidopsis root mycobiome.</title>
        <authorList>
            <person name="Mesny F."/>
            <person name="Miyauchi S."/>
            <person name="Thiergart T."/>
            <person name="Pickel B."/>
            <person name="Atanasova L."/>
            <person name="Karlsson M."/>
            <person name="Huettel B."/>
            <person name="Barry K.W."/>
            <person name="Haridas S."/>
            <person name="Chen C."/>
            <person name="Bauer D."/>
            <person name="Andreopoulos W."/>
            <person name="Pangilinan J."/>
            <person name="LaButti K."/>
            <person name="Riley R."/>
            <person name="Lipzen A."/>
            <person name="Clum A."/>
            <person name="Drula E."/>
            <person name="Henrissat B."/>
            <person name="Kohler A."/>
            <person name="Grigoriev I.V."/>
            <person name="Martin F.M."/>
            <person name="Hacquard S."/>
        </authorList>
    </citation>
    <scope>NUCLEOTIDE SEQUENCE</scope>
    <source>
        <strain evidence="4">MPI-CAGE-AT-0021</strain>
    </source>
</reference>
<dbReference type="Proteomes" id="UP000717696">
    <property type="component" value="Unassembled WGS sequence"/>
</dbReference>
<evidence type="ECO:0000313" key="4">
    <source>
        <dbReference type="EMBL" id="KAH7113119.1"/>
    </source>
</evidence>
<feature type="domain" description="C2H2-type" evidence="3">
    <location>
        <begin position="101"/>
        <end position="127"/>
    </location>
</feature>
<evidence type="ECO:0000256" key="2">
    <source>
        <dbReference type="SAM" id="Phobius"/>
    </source>
</evidence>
<accession>A0A9P9IB08</accession>
<protein>
    <recommendedName>
        <fullName evidence="3">C2H2-type domain-containing protein</fullName>
    </recommendedName>
</protein>
<feature type="region of interest" description="Disordered" evidence="1">
    <location>
        <begin position="1"/>
        <end position="50"/>
    </location>
</feature>
<feature type="compositionally biased region" description="Polar residues" evidence="1">
    <location>
        <begin position="447"/>
        <end position="464"/>
    </location>
</feature>
<evidence type="ECO:0000259" key="3">
    <source>
        <dbReference type="SMART" id="SM00355"/>
    </source>
</evidence>
<gene>
    <name evidence="4" type="ORF">B0J13DRAFT_613881</name>
</gene>
<dbReference type="AlphaFoldDB" id="A0A9P9IB08"/>
<feature type="transmembrane region" description="Helical" evidence="2">
    <location>
        <begin position="673"/>
        <end position="691"/>
    </location>
</feature>
<dbReference type="EMBL" id="JAGMUU010000047">
    <property type="protein sequence ID" value="KAH7113119.1"/>
    <property type="molecule type" value="Genomic_DNA"/>
</dbReference>
<feature type="transmembrane region" description="Helical" evidence="2">
    <location>
        <begin position="629"/>
        <end position="653"/>
    </location>
</feature>
<dbReference type="InterPro" id="IPR013087">
    <property type="entry name" value="Znf_C2H2_type"/>
</dbReference>
<feature type="region of interest" description="Disordered" evidence="1">
    <location>
        <begin position="217"/>
        <end position="261"/>
    </location>
</feature>
<name>A0A9P9IB08_9HYPO</name>
<keyword evidence="5" id="KW-1185">Reference proteome</keyword>
<evidence type="ECO:0000256" key="1">
    <source>
        <dbReference type="SAM" id="MobiDB-lite"/>
    </source>
</evidence>
<feature type="compositionally biased region" description="Polar residues" evidence="1">
    <location>
        <begin position="246"/>
        <end position="257"/>
    </location>
</feature>
<proteinExistence type="predicted"/>
<sequence>MNLEQPFEYPHHDAKYADSTYGSAGSGQSAGQSSTGQAESDQGSETYGAERHLPYPHSVAHSIQEFQEFSARRNSLAGGAVVKKRLDGPTESDRNARDWPFYCNVPSCNSRPFKRLADLQRHFKNTHAPESLRDIYICDYPRCAKSVTPFHRRDHFRDHLREYHRENIPKRGSTVTEEWLESQQTSSTWWRCPRCLVRVYITNSGFKCPRCTTSYLSGQSQHGHKMADPNSGNTLGNKWDEGPSQPAGQSSNYQTGIPDNESPLRRKEHLIANAHEDEGHIAALNQRTTSTEEIKPILPSHPTSALEASPRHGFLPMDEEEYQISFKRPLIAALFDACKRAIEYVTAHQLSWSPLAQPEDELKPGYVRVYSMNLPNGRFYDDVPTSLAEDLFPKLAQVRTESSRSMLTLFKREAVILKDMTLMRLLTQYFGSGVAGETSRQAPAFQQTPSFSNLGSSQEYQSQSSKDEDGSPQQGNHSVIFLSADIGPNESIARTVHPGTNDKITCQNLRAAYRSLLPSWWRVKQPTGIKFYRFHSFLFKEPLKCHYVDIHKDRERYPTQADPEYEEYWYSPQPWPSGMPYPSREVWHYFSHLDDCGTSTNVNQMLPIRVKNDTTSRIRAFGIHIEERYSAMAILTPALLLILVTLGVTGWFIPAWLDDHPDDVQNATVPLTIAITVIGLFLQLLISLLVFRWTSE</sequence>
<evidence type="ECO:0000313" key="5">
    <source>
        <dbReference type="Proteomes" id="UP000717696"/>
    </source>
</evidence>
<keyword evidence="2" id="KW-0472">Membrane</keyword>
<feature type="compositionally biased region" description="Low complexity" evidence="1">
    <location>
        <begin position="22"/>
        <end position="38"/>
    </location>
</feature>
<comment type="caution">
    <text evidence="4">The sequence shown here is derived from an EMBL/GenBank/DDBJ whole genome shotgun (WGS) entry which is preliminary data.</text>
</comment>
<organism evidence="4 5">
    <name type="scientific">Dactylonectria estremocensis</name>
    <dbReference type="NCBI Taxonomy" id="1079267"/>
    <lineage>
        <taxon>Eukaryota</taxon>
        <taxon>Fungi</taxon>
        <taxon>Dikarya</taxon>
        <taxon>Ascomycota</taxon>
        <taxon>Pezizomycotina</taxon>
        <taxon>Sordariomycetes</taxon>
        <taxon>Hypocreomycetidae</taxon>
        <taxon>Hypocreales</taxon>
        <taxon>Nectriaceae</taxon>
        <taxon>Dactylonectria</taxon>
    </lineage>
</organism>
<feature type="domain" description="C2H2-type" evidence="3">
    <location>
        <begin position="136"/>
        <end position="164"/>
    </location>
</feature>
<feature type="region of interest" description="Disordered" evidence="1">
    <location>
        <begin position="447"/>
        <end position="476"/>
    </location>
</feature>
<dbReference type="OrthoDB" id="5154214at2759"/>
<keyword evidence="2" id="KW-1133">Transmembrane helix</keyword>
<keyword evidence="2" id="KW-0812">Transmembrane</keyword>
<dbReference type="SMART" id="SM00355">
    <property type="entry name" value="ZnF_C2H2"/>
    <property type="match status" value="2"/>
</dbReference>